<dbReference type="InterPro" id="IPR002937">
    <property type="entry name" value="Amino_oxidase"/>
</dbReference>
<dbReference type="SUPFAM" id="SSF51905">
    <property type="entry name" value="FAD/NAD(P)-binding domain"/>
    <property type="match status" value="1"/>
</dbReference>
<dbReference type="PANTHER" id="PTHR42923">
    <property type="entry name" value="PROTOPORPHYRINOGEN OXIDASE"/>
    <property type="match status" value="1"/>
</dbReference>
<evidence type="ECO:0000313" key="2">
    <source>
        <dbReference type="EMBL" id="TFW71939.1"/>
    </source>
</evidence>
<protein>
    <submittedName>
        <fullName evidence="2">FAD-dependent oxidoreductase</fullName>
    </submittedName>
</protein>
<dbReference type="Proteomes" id="UP000297706">
    <property type="component" value="Unassembled WGS sequence"/>
</dbReference>
<dbReference type="Gene3D" id="3.50.50.60">
    <property type="entry name" value="FAD/NAD(P)-binding domain"/>
    <property type="match status" value="2"/>
</dbReference>
<keyword evidence="3" id="KW-1185">Reference proteome</keyword>
<dbReference type="RefSeq" id="WP_135277583.1">
    <property type="nucleotide sequence ID" value="NZ_PQVH01000008.1"/>
</dbReference>
<dbReference type="AlphaFoldDB" id="A0A4Y9VTY0"/>
<proteinExistence type="predicted"/>
<dbReference type="EMBL" id="PQVH01000008">
    <property type="protein sequence ID" value="TFW71939.1"/>
    <property type="molecule type" value="Genomic_DNA"/>
</dbReference>
<dbReference type="Pfam" id="PF01593">
    <property type="entry name" value="Amino_oxidase"/>
    <property type="match status" value="1"/>
</dbReference>
<dbReference type="FunFam" id="1.10.405.20:FF:000001">
    <property type="entry name" value="Amine oxidase"/>
    <property type="match status" value="1"/>
</dbReference>
<dbReference type="OrthoDB" id="20837at2"/>
<dbReference type="InterPro" id="IPR036188">
    <property type="entry name" value="FAD/NAD-bd_sf"/>
</dbReference>
<organism evidence="2 3">
    <name type="scientific">Methylotenera oryzisoli</name>
    <dbReference type="NCBI Taxonomy" id="2080758"/>
    <lineage>
        <taxon>Bacteria</taxon>
        <taxon>Pseudomonadati</taxon>
        <taxon>Pseudomonadota</taxon>
        <taxon>Betaproteobacteria</taxon>
        <taxon>Nitrosomonadales</taxon>
        <taxon>Methylophilaceae</taxon>
        <taxon>Methylotenera</taxon>
    </lineage>
</organism>
<reference evidence="2 3" key="1">
    <citation type="submission" date="2018-02" db="EMBL/GenBank/DDBJ databases">
        <title>A novel lanthanide dependent methylotroph, Methylotenera sp. La3113.</title>
        <authorList>
            <person name="Lv H."/>
            <person name="Tani A."/>
        </authorList>
    </citation>
    <scope>NUCLEOTIDE SEQUENCE [LARGE SCALE GENOMIC DNA]</scope>
    <source>
        <strain evidence="2 3">La3113</strain>
    </source>
</reference>
<dbReference type="InterPro" id="IPR050464">
    <property type="entry name" value="Zeta_carotene_desat/Oxidored"/>
</dbReference>
<feature type="domain" description="Amine oxidase" evidence="1">
    <location>
        <begin position="14"/>
        <end position="301"/>
    </location>
</feature>
<gene>
    <name evidence="2" type="ORF">C3Y98_07075</name>
</gene>
<comment type="caution">
    <text evidence="2">The sequence shown here is derived from an EMBL/GenBank/DDBJ whole genome shotgun (WGS) entry which is preliminary data.</text>
</comment>
<sequence length="417" mass="47421">MKIAIIGSGIAGNTIAHHLHATHDITVFEAESHIGGHTHTHQIQHEGKTFNVDTGFIVFNDRTYPNFINLLNELNVAWQPSSMSFSVRCEKTGLEYNGTSLNSLFAQRLNLFKPSFHRMIRDILRFNQASLALLEDGNEIKLGDYLTQGNYSQQFINHYIVPMGAAIWSTDAKQMLAFPARFFVRFFHHHGMLSVNNRPEWRTIKGGSASYVQALTAPFQHKVRLNTRIASVRRLKQSVRIKPVNGEEEKFDFVFFACHSDQVLHLLKDKTDAETEILGAIPYQENTIFLHHDTKLLPKKKLAWAAWNYHVTTPPSNKVAVTYNMNILQNLESAEPLLVTLNHTHDINPDKVIKRLSYMHPLYTLAGATAQARHHEISGVNRTAYAGAYWRNGFHEDGVVSALEALKHFEQYQNASK</sequence>
<evidence type="ECO:0000313" key="3">
    <source>
        <dbReference type="Proteomes" id="UP000297706"/>
    </source>
</evidence>
<dbReference type="GO" id="GO:0016491">
    <property type="term" value="F:oxidoreductase activity"/>
    <property type="evidence" value="ECO:0007669"/>
    <property type="project" value="InterPro"/>
</dbReference>
<dbReference type="PANTHER" id="PTHR42923:SF17">
    <property type="entry name" value="AMINE OXIDASE DOMAIN-CONTAINING PROTEIN"/>
    <property type="match status" value="1"/>
</dbReference>
<name>A0A4Y9VTY0_9PROT</name>
<accession>A0A4Y9VTY0</accession>
<evidence type="ECO:0000259" key="1">
    <source>
        <dbReference type="Pfam" id="PF01593"/>
    </source>
</evidence>